<dbReference type="Gene3D" id="3.20.20.80">
    <property type="entry name" value="Glycosidases"/>
    <property type="match status" value="1"/>
</dbReference>
<dbReference type="SUPFAM" id="SSF51445">
    <property type="entry name" value="(Trans)glycosidases"/>
    <property type="match status" value="1"/>
</dbReference>
<dbReference type="InterPro" id="IPR017853">
    <property type="entry name" value="GH"/>
</dbReference>
<organism evidence="1 2">
    <name type="scientific">Agromyces seonyuensis</name>
    <dbReference type="NCBI Taxonomy" id="2662446"/>
    <lineage>
        <taxon>Bacteria</taxon>
        <taxon>Bacillati</taxon>
        <taxon>Actinomycetota</taxon>
        <taxon>Actinomycetes</taxon>
        <taxon>Micrococcales</taxon>
        <taxon>Microbacteriaceae</taxon>
        <taxon>Agromyces</taxon>
    </lineage>
</organism>
<comment type="caution">
    <text evidence="1">The sequence shown here is derived from an EMBL/GenBank/DDBJ whole genome shotgun (WGS) entry which is preliminary data.</text>
</comment>
<dbReference type="Gene3D" id="2.60.120.260">
    <property type="entry name" value="Galactose-binding domain-like"/>
    <property type="match status" value="1"/>
</dbReference>
<keyword evidence="2" id="KW-1185">Reference proteome</keyword>
<dbReference type="RefSeq" id="WP_160422597.1">
    <property type="nucleotide sequence ID" value="NZ_WSTA01000004.1"/>
</dbReference>
<evidence type="ECO:0008006" key="3">
    <source>
        <dbReference type="Google" id="ProtNLM"/>
    </source>
</evidence>
<evidence type="ECO:0000313" key="2">
    <source>
        <dbReference type="Proteomes" id="UP000438182"/>
    </source>
</evidence>
<gene>
    <name evidence="1" type="ORF">GB864_01690</name>
</gene>
<dbReference type="Proteomes" id="UP000438182">
    <property type="component" value="Unassembled WGS sequence"/>
</dbReference>
<reference evidence="1 2" key="1">
    <citation type="submission" date="2019-12" db="EMBL/GenBank/DDBJ databases">
        <authorList>
            <person name="Kim Y.S."/>
        </authorList>
    </citation>
    <scope>NUCLEOTIDE SEQUENCE [LARGE SCALE GENOMIC DNA]</scope>
    <source>
        <strain evidence="1 2">MMS17-SY077</strain>
    </source>
</reference>
<name>A0A6I4NS26_9MICO</name>
<sequence>MRRTARGAIAAVSVISVAVVVGIVVAAASGPPARNADSAAPPATPVDAEWTPVCGFAGNLVNKLVADSPESSPTPAPLETVVADLGIDDGGPSQLLVSDAGILLRFDGDDRIVRYGLDGRAEGSFDLDLRSDPDSRPVPPAALTDDGRLFVLDLWDGRRAVVEYDLGGRRVGGFDVPATEETTDDPWNVIGLALLDDVDGSPALVVNEGEETTSLFRLDGTPLGTREGPIGPFGSGTVSYGADGMLRIADEVGGDPVAQFRLGDPPDGDAEAQQAPYRQYEVDVVPSPDGVGALLYSADAGIESVDAVGVRRAIWPSSEFPDTLVGDGGMVVHGGDAYLLVRNEDEGIVALARITPERLAAGLAAPVGLTASTEGQLAQLGLGIGPVTDHSEGHFDDGDEPAVAVRFDPGWGEVGDERPGEDYELVVRVTGDPLAAEPIVSEPEVLPAAVGGGDVPVTLPGAEPGPYLVDMALRERGSDEYVSGACLHYTVGAPGVELAMDGLDGEAGWGGAAPLRGVELADRLGIGSHRVQLDFGALVPDPASEPDADAIQWEGLPGAADDEDGGPFGELVAAARAARDDDVKLIVQVGQNSEAELAAAEAGTWGGWSELIVAGISERTGIRYWEPWNEPNLAIGGGDYARGVAAPFQAAAHAADPEAVVIEGNTLGFAGDWWPEAVDAGICDDADVVGVHPYTGWYRSWEEEGFAADGDGYDAFRETLGDGCGELPLWDTETGWTSDGPANYWAQGAMTARKLVWNRLEGIDEWTYFFSEGAWGEAGLSWSLVQAWSYVKPAGLAMAATSALLEDAPAPTQLDTGIPFVYAAEFGGERPLTAFWSDDLRTSAVVETGADRLVVIDQYGGRRTVDVVDGRAEVVVTGALQFLDAGDADVRLSPTESFGADVLKGLPVQATSTHEGLDPDVITSGTADVDRAWRAGVLADGSIDEAPAVEIALARPTTIDRIAVASPAILCCESGLRDYELSVQTADGGWQVVATQEGQFHDRIALFAIEPIEATAVRLTIPRTLVRDTEILSVNYGSFAGGLPPPFFGLSATSDYFAAVSAISAWAPGA</sequence>
<dbReference type="EMBL" id="WSTA01000004">
    <property type="protein sequence ID" value="MWB97278.1"/>
    <property type="molecule type" value="Genomic_DNA"/>
</dbReference>
<dbReference type="AlphaFoldDB" id="A0A6I4NS26"/>
<proteinExistence type="predicted"/>
<protein>
    <recommendedName>
        <fullName evidence="3">F5/8 type C domain-containing protein</fullName>
    </recommendedName>
</protein>
<evidence type="ECO:0000313" key="1">
    <source>
        <dbReference type="EMBL" id="MWB97278.1"/>
    </source>
</evidence>
<accession>A0A6I4NS26</accession>
<dbReference type="SUPFAM" id="SSF101898">
    <property type="entry name" value="NHL repeat"/>
    <property type="match status" value="1"/>
</dbReference>